<dbReference type="GO" id="GO:0016987">
    <property type="term" value="F:sigma factor activity"/>
    <property type="evidence" value="ECO:0007669"/>
    <property type="project" value="UniProtKB-KW"/>
</dbReference>
<evidence type="ECO:0000259" key="6">
    <source>
        <dbReference type="PROSITE" id="PS00716"/>
    </source>
</evidence>
<dbReference type="NCBIfam" id="NF005413">
    <property type="entry name" value="PRK06986.1"/>
    <property type="match status" value="1"/>
</dbReference>
<evidence type="ECO:0000313" key="7">
    <source>
        <dbReference type="EMBL" id="VAV93627.1"/>
    </source>
</evidence>
<dbReference type="InterPro" id="IPR013324">
    <property type="entry name" value="RNA_pol_sigma_r3/r4-like"/>
</dbReference>
<dbReference type="CDD" id="cd06171">
    <property type="entry name" value="Sigma70_r4"/>
    <property type="match status" value="1"/>
</dbReference>
<feature type="domain" description="RNA polymerase sigma-70" evidence="6">
    <location>
        <begin position="227"/>
        <end position="253"/>
    </location>
</feature>
<evidence type="ECO:0000256" key="2">
    <source>
        <dbReference type="ARBA" id="ARBA00023082"/>
    </source>
</evidence>
<keyword evidence="2" id="KW-0731">Sigma factor</keyword>
<dbReference type="InterPro" id="IPR014284">
    <property type="entry name" value="RNA_pol_sigma-70_dom"/>
</dbReference>
<dbReference type="PRINTS" id="PR00046">
    <property type="entry name" value="SIGMA70FCT"/>
</dbReference>
<protein>
    <submittedName>
        <fullName evidence="7">RNA polymerase sigma factor</fullName>
    </submittedName>
</protein>
<dbReference type="GO" id="GO:0006352">
    <property type="term" value="P:DNA-templated transcription initiation"/>
    <property type="evidence" value="ECO:0007669"/>
    <property type="project" value="InterPro"/>
</dbReference>
<dbReference type="PANTHER" id="PTHR30385">
    <property type="entry name" value="SIGMA FACTOR F FLAGELLAR"/>
    <property type="match status" value="1"/>
</dbReference>
<accession>A0A3B0RNG1</accession>
<dbReference type="Pfam" id="PF04542">
    <property type="entry name" value="Sigma70_r2"/>
    <property type="match status" value="1"/>
</dbReference>
<gene>
    <name evidence="7" type="ORF">MNBD_ACTINO02-1540</name>
</gene>
<name>A0A3B0RNG1_9ZZZZ</name>
<keyword evidence="1" id="KW-0805">Transcription regulation</keyword>
<dbReference type="NCBIfam" id="TIGR02937">
    <property type="entry name" value="sigma70-ECF"/>
    <property type="match status" value="1"/>
</dbReference>
<dbReference type="InterPro" id="IPR000943">
    <property type="entry name" value="RNA_pol_sigma70"/>
</dbReference>
<dbReference type="InterPro" id="IPR007627">
    <property type="entry name" value="RNA_pol_sigma70_r2"/>
</dbReference>
<proteinExistence type="predicted"/>
<dbReference type="AlphaFoldDB" id="A0A3B0RNG1"/>
<dbReference type="InterPro" id="IPR013325">
    <property type="entry name" value="RNA_pol_sigma_r2"/>
</dbReference>
<dbReference type="Pfam" id="PF04545">
    <property type="entry name" value="Sigma70_r4"/>
    <property type="match status" value="1"/>
</dbReference>
<organism evidence="7">
    <name type="scientific">hydrothermal vent metagenome</name>
    <dbReference type="NCBI Taxonomy" id="652676"/>
    <lineage>
        <taxon>unclassified sequences</taxon>
        <taxon>metagenomes</taxon>
        <taxon>ecological metagenomes</taxon>
    </lineage>
</organism>
<sequence length="264" mass="29977">MSDPIRVPDPAEHELQELWKKFKTEGDNRSREGLILHYSPLVKFVAGRLGAGLPRNVDAQDLVSYGTFGLIDAIDKFDLELGYKFQTYAVKRIKGAILDELRALDWVPRSVRSRAREIQRSMAEMEHTLQRSPTDEELAIHMDMPLKQLQDHLGELSTLGFIALDDLLNPGERDSSAVGDLLADPKALDPSGSFEKEESRFALADSINRLPERERLVVTLYYYEGLTLAEIGRVLTVTESRVCQIHTKAVMSLRNRLMEPPYQR</sequence>
<evidence type="ECO:0000256" key="4">
    <source>
        <dbReference type="ARBA" id="ARBA00023163"/>
    </source>
</evidence>
<keyword evidence="3" id="KW-0238">DNA-binding</keyword>
<evidence type="ECO:0000259" key="5">
    <source>
        <dbReference type="PROSITE" id="PS00715"/>
    </source>
</evidence>
<feature type="domain" description="RNA polymerase sigma-70" evidence="5">
    <location>
        <begin position="61"/>
        <end position="74"/>
    </location>
</feature>
<dbReference type="InterPro" id="IPR007630">
    <property type="entry name" value="RNA_pol_sigma70_r4"/>
</dbReference>
<keyword evidence="4" id="KW-0804">Transcription</keyword>
<evidence type="ECO:0000256" key="3">
    <source>
        <dbReference type="ARBA" id="ARBA00023125"/>
    </source>
</evidence>
<dbReference type="Pfam" id="PF04539">
    <property type="entry name" value="Sigma70_r3"/>
    <property type="match status" value="1"/>
</dbReference>
<dbReference type="PANTHER" id="PTHR30385:SF7">
    <property type="entry name" value="RNA POLYMERASE SIGMA FACTOR FLIA"/>
    <property type="match status" value="1"/>
</dbReference>
<dbReference type="PIRSF" id="PIRSF000770">
    <property type="entry name" value="RNA_pol_sigma-SigE/K"/>
    <property type="match status" value="1"/>
</dbReference>
<dbReference type="SUPFAM" id="SSF88946">
    <property type="entry name" value="Sigma2 domain of RNA polymerase sigma factors"/>
    <property type="match status" value="1"/>
</dbReference>
<dbReference type="InterPro" id="IPR012845">
    <property type="entry name" value="RNA_pol_sigma_FliA_WhiG"/>
</dbReference>
<dbReference type="PROSITE" id="PS00716">
    <property type="entry name" value="SIGMA70_2"/>
    <property type="match status" value="1"/>
</dbReference>
<dbReference type="PROSITE" id="PS00715">
    <property type="entry name" value="SIGMA70_1"/>
    <property type="match status" value="1"/>
</dbReference>
<evidence type="ECO:0000256" key="1">
    <source>
        <dbReference type="ARBA" id="ARBA00023015"/>
    </source>
</evidence>
<dbReference type="SUPFAM" id="SSF88659">
    <property type="entry name" value="Sigma3 and sigma4 domains of RNA polymerase sigma factors"/>
    <property type="match status" value="2"/>
</dbReference>
<dbReference type="Gene3D" id="1.20.140.160">
    <property type="match status" value="1"/>
</dbReference>
<dbReference type="Gene3D" id="1.10.1740.10">
    <property type="match status" value="1"/>
</dbReference>
<dbReference type="GO" id="GO:0003899">
    <property type="term" value="F:DNA-directed RNA polymerase activity"/>
    <property type="evidence" value="ECO:0007669"/>
    <property type="project" value="InterPro"/>
</dbReference>
<dbReference type="GO" id="GO:0003677">
    <property type="term" value="F:DNA binding"/>
    <property type="evidence" value="ECO:0007669"/>
    <property type="project" value="UniProtKB-KW"/>
</dbReference>
<reference evidence="7" key="1">
    <citation type="submission" date="2018-06" db="EMBL/GenBank/DDBJ databases">
        <authorList>
            <person name="Zhirakovskaya E."/>
        </authorList>
    </citation>
    <scope>NUCLEOTIDE SEQUENCE</scope>
</reference>
<dbReference type="InterPro" id="IPR007624">
    <property type="entry name" value="RNA_pol_sigma70_r3"/>
</dbReference>
<dbReference type="EMBL" id="UOEK01000046">
    <property type="protein sequence ID" value="VAV93627.1"/>
    <property type="molecule type" value="Genomic_DNA"/>
</dbReference>
<dbReference type="NCBIfam" id="TIGR02479">
    <property type="entry name" value="FliA_WhiG"/>
    <property type="match status" value="1"/>
</dbReference>